<dbReference type="AlphaFoldDB" id="A0A1B2M3M5"/>
<dbReference type="RefSeq" id="WP_067558306.1">
    <property type="nucleotide sequence ID" value="NZ_CP016895.1"/>
</dbReference>
<keyword evidence="2" id="KW-1185">Reference proteome</keyword>
<accession>A0A1B2M3M5</accession>
<dbReference type="Pfam" id="PF04364">
    <property type="entry name" value="DNA_pol3_chi"/>
    <property type="match status" value="1"/>
</dbReference>
<dbReference type="GO" id="GO:0032298">
    <property type="term" value="P:positive regulation of DNA-templated DNA replication initiation"/>
    <property type="evidence" value="ECO:0007669"/>
    <property type="project" value="TreeGrafter"/>
</dbReference>
<dbReference type="OrthoDB" id="5297568at2"/>
<dbReference type="Proteomes" id="UP000093391">
    <property type="component" value="Chromosome"/>
</dbReference>
<organism evidence="1 2">
    <name type="scientific">Acinetobacter larvae</name>
    <dbReference type="NCBI Taxonomy" id="1789224"/>
    <lineage>
        <taxon>Bacteria</taxon>
        <taxon>Pseudomonadati</taxon>
        <taxon>Pseudomonadota</taxon>
        <taxon>Gammaproteobacteria</taxon>
        <taxon>Moraxellales</taxon>
        <taxon>Moraxellaceae</taxon>
        <taxon>Acinetobacter</taxon>
    </lineage>
</organism>
<dbReference type="PANTHER" id="PTHR38767:SF1">
    <property type="entry name" value="DNA POLYMERASE III SUBUNIT CHI"/>
    <property type="match status" value="1"/>
</dbReference>
<dbReference type="InterPro" id="IPR036768">
    <property type="entry name" value="PolIII_chi_sf"/>
</dbReference>
<name>A0A1B2M3M5_9GAMM</name>
<dbReference type="GO" id="GO:0006260">
    <property type="term" value="P:DNA replication"/>
    <property type="evidence" value="ECO:0007669"/>
    <property type="project" value="InterPro"/>
</dbReference>
<dbReference type="EMBL" id="CP016895">
    <property type="protein sequence ID" value="AOA59623.1"/>
    <property type="molecule type" value="Genomic_DNA"/>
</dbReference>
<dbReference type="KEGG" id="ala:BFG52_15560"/>
<dbReference type="GO" id="GO:0003887">
    <property type="term" value="F:DNA-directed DNA polymerase activity"/>
    <property type="evidence" value="ECO:0007669"/>
    <property type="project" value="InterPro"/>
</dbReference>
<dbReference type="STRING" id="1789224.BFG52_15560"/>
<dbReference type="GO" id="GO:0003677">
    <property type="term" value="F:DNA binding"/>
    <property type="evidence" value="ECO:0007669"/>
    <property type="project" value="InterPro"/>
</dbReference>
<gene>
    <name evidence="1" type="ORF">BFG52_15560</name>
</gene>
<dbReference type="PANTHER" id="PTHR38767">
    <property type="entry name" value="DNA POLYMERASE III SUBUNIT CHI"/>
    <property type="match status" value="1"/>
</dbReference>
<dbReference type="InterPro" id="IPR007459">
    <property type="entry name" value="DNA_pol3_chi"/>
</dbReference>
<evidence type="ECO:0000313" key="2">
    <source>
        <dbReference type="Proteomes" id="UP000093391"/>
    </source>
</evidence>
<protein>
    <submittedName>
        <fullName evidence="1">DNA polymerase III subunit chi</fullName>
    </submittedName>
</protein>
<sequence length="136" mass="15764">MTKVSFYLFEKSAERQVQSACRLCRKILSKAQHRIWMYCPDPDLQHQLDQTLWDFDAQSFLPHGIEQSTAPICISAQLPASSDIIVFNFDQQAIAEHSQYSHIIEIIENDEAAKVIGREKFKYYRTLGLQPKAFKL</sequence>
<dbReference type="SUPFAM" id="SSF102400">
    <property type="entry name" value="DNA polymerase III chi subunit"/>
    <property type="match status" value="1"/>
</dbReference>
<proteinExistence type="predicted"/>
<dbReference type="Gene3D" id="3.40.50.10110">
    <property type="entry name" value="DNA polymerase III subunit chi"/>
    <property type="match status" value="1"/>
</dbReference>
<reference evidence="1 2" key="1">
    <citation type="submission" date="2016-08" db="EMBL/GenBank/DDBJ databases">
        <authorList>
            <person name="Seilhamer J.J."/>
        </authorList>
    </citation>
    <scope>NUCLEOTIDE SEQUENCE [LARGE SCALE GENOMIC DNA]</scope>
    <source>
        <strain evidence="1 2">BRTC-1</strain>
    </source>
</reference>
<evidence type="ECO:0000313" key="1">
    <source>
        <dbReference type="EMBL" id="AOA59623.1"/>
    </source>
</evidence>